<feature type="non-terminal residue" evidence="15">
    <location>
        <position position="970"/>
    </location>
</feature>
<keyword evidence="4 11" id="KW-0347">Helicase</keyword>
<evidence type="ECO:0000256" key="1">
    <source>
        <dbReference type="ARBA" id="ARBA00009922"/>
    </source>
</evidence>
<keyword evidence="3 11" id="KW-0378">Hydrolase</keyword>
<dbReference type="InterPro" id="IPR000212">
    <property type="entry name" value="DNA_helicase_UvrD/REP"/>
</dbReference>
<keyword evidence="5 11" id="KW-0067">ATP-binding</keyword>
<dbReference type="GO" id="GO:0016787">
    <property type="term" value="F:hydrolase activity"/>
    <property type="evidence" value="ECO:0007669"/>
    <property type="project" value="UniProtKB-UniRule"/>
</dbReference>
<proteinExistence type="inferred from homology"/>
<evidence type="ECO:0000256" key="11">
    <source>
        <dbReference type="PROSITE-ProRule" id="PRU00560"/>
    </source>
</evidence>
<comment type="catalytic activity">
    <reaction evidence="10">
        <text>ATP + H2O = ADP + phosphate + H(+)</text>
        <dbReference type="Rhea" id="RHEA:13065"/>
        <dbReference type="ChEBI" id="CHEBI:15377"/>
        <dbReference type="ChEBI" id="CHEBI:15378"/>
        <dbReference type="ChEBI" id="CHEBI:30616"/>
        <dbReference type="ChEBI" id="CHEBI:43474"/>
        <dbReference type="ChEBI" id="CHEBI:456216"/>
        <dbReference type="EC" id="5.6.2.4"/>
    </reaction>
</comment>
<dbReference type="GO" id="GO:0005634">
    <property type="term" value="C:nucleus"/>
    <property type="evidence" value="ECO:0000318"/>
    <property type="project" value="GO_Central"/>
</dbReference>
<dbReference type="EMBL" id="KL403399">
    <property type="protein sequence ID" value="KEH15668.1"/>
    <property type="molecule type" value="Genomic_DNA"/>
</dbReference>
<evidence type="ECO:0000313" key="15">
    <source>
        <dbReference type="EMBL" id="KEH15668.1"/>
    </source>
</evidence>
<evidence type="ECO:0000256" key="3">
    <source>
        <dbReference type="ARBA" id="ARBA00022801"/>
    </source>
</evidence>
<dbReference type="Proteomes" id="UP000002051">
    <property type="component" value="Unassembled WGS sequence"/>
</dbReference>
<dbReference type="CDD" id="cd17932">
    <property type="entry name" value="DEXQc_UvrD"/>
    <property type="match status" value="1"/>
</dbReference>
<sequence length="970" mass="107005">MVVAMGFRHKNKPVELRDLGNSIDTTRRRATFRYAIRWAKTPTPALVDEMRLVVRRLPPTTQAYASDVEYIDVQLELVNEDPNRSMSEVSMSADSIEPGSISKIVSAGLGGQENANDAAPPPKTAAELEAEAALRDLDAAAGMSTEPGSEGAQPKASAVSEDENPEATRARLMKKAAAQREKGRKSLTTAQSGIAMVQQQIIVKDRVVGSALERYLGAIDYCAHNLQRYGEMVLGKRSGELEEQLKTLIDEFFHDAELELGRVTMLVTEGQAHIKGDGLPWVQPEVLVPAVNMNAVFRSRLGIRMLKGVMKYDQSLELMASLEWNELISDGETGKRQLLAKQGVGKVYGFASHVNQSLARRAGAKPVANCNGHCLVIAGPGSGKTNTISRKIAAALQDPNERIAAVTFTREAALELRARTISLAGRAAAPRLLVGTFHSVMNLMSFPNLAVDGRDVVFGRDIIAGRPWPFGKTKWKIVKEGLRRSFIHRALSELAIEDIKLEDASRIIEHVKSGRPATELRHEQLTQIYTDIMTRQKVIDFQDILLKTNAGLDSGAVPPLDVTRLFIDEYQDTDKPQFDMAAAHFRANVILTGVGDDDQSIYGFRNALGYEGMLLFERSFDAERLMLGNNYRSHAEIVGAATKVINHNLDRVDKTLVAIKGAGGKTAWKTFKTREEEAHAAAVYAGQALTASTSRQPCAIFARNNRRLDEVEARLQTLGIPYRRPPGESILNSVEVMIFSAAVQAVVKPEKKVIDQLLSWCKVDEQSIVKLEKLFRGAFVIGQAEDFDRAKVEDSVKEKWRAFVRTFTGWQSSLAAGADTLLVYGICEWLTSYAPDKRSENVLQIARDMFMPRRADPEQGILAQTVQDRLKAIKIAQSKPEAKKEEGEDAPKVVELMTAHGSKGLEFDFVWIVGAEDEVFPAKDGTLEEERRLMFVAMTRARKDLMLSTGGGKPPSGFLKESGIERIVDP</sequence>
<evidence type="ECO:0000256" key="12">
    <source>
        <dbReference type="SAM" id="MobiDB-lite"/>
    </source>
</evidence>
<reference evidence="16" key="3">
    <citation type="submission" date="2015-06" db="UniProtKB">
        <authorList>
            <consortium name="EnsemblPlants"/>
        </authorList>
    </citation>
    <scope>IDENTIFICATION</scope>
    <source>
        <strain evidence="16">cv. Jemalong A17</strain>
    </source>
</reference>
<protein>
    <recommendedName>
        <fullName evidence="9">DNA 3'-5' helicase</fullName>
        <ecNumber evidence="9">5.6.2.4</ecNumber>
    </recommendedName>
</protein>
<evidence type="ECO:0000256" key="4">
    <source>
        <dbReference type="ARBA" id="ARBA00022806"/>
    </source>
</evidence>
<feature type="domain" description="UvrD-like helicase C-terminal" evidence="14">
    <location>
        <begin position="635"/>
        <end position="904"/>
    </location>
</feature>
<dbReference type="InterPro" id="IPR014017">
    <property type="entry name" value="DNA_helicase_UvrD-like_C"/>
</dbReference>
<keyword evidence="6" id="KW-0238">DNA-binding</keyword>
<dbReference type="STRING" id="3880.A0A072TF67"/>
<reference evidence="15 17" key="1">
    <citation type="journal article" date="2011" name="Nature">
        <title>The Medicago genome provides insight into the evolution of rhizobial symbioses.</title>
        <authorList>
            <person name="Young N.D."/>
            <person name="Debelle F."/>
            <person name="Oldroyd G.E."/>
            <person name="Geurts R."/>
            <person name="Cannon S.B."/>
            <person name="Udvardi M.K."/>
            <person name="Benedito V.A."/>
            <person name="Mayer K.F."/>
            <person name="Gouzy J."/>
            <person name="Schoof H."/>
            <person name="Van de Peer Y."/>
            <person name="Proost S."/>
            <person name="Cook D.R."/>
            <person name="Meyers B.C."/>
            <person name="Spannagl M."/>
            <person name="Cheung F."/>
            <person name="De Mita S."/>
            <person name="Krishnakumar V."/>
            <person name="Gundlach H."/>
            <person name="Zhou S."/>
            <person name="Mudge J."/>
            <person name="Bharti A.K."/>
            <person name="Murray J.D."/>
            <person name="Naoumkina M.A."/>
            <person name="Rosen B."/>
            <person name="Silverstein K.A."/>
            <person name="Tang H."/>
            <person name="Rombauts S."/>
            <person name="Zhao P.X."/>
            <person name="Zhou P."/>
            <person name="Barbe V."/>
            <person name="Bardou P."/>
            <person name="Bechner M."/>
            <person name="Bellec A."/>
            <person name="Berger A."/>
            <person name="Berges H."/>
            <person name="Bidwell S."/>
            <person name="Bisseling T."/>
            <person name="Choisne N."/>
            <person name="Couloux A."/>
            <person name="Denny R."/>
            <person name="Deshpande S."/>
            <person name="Dai X."/>
            <person name="Doyle J.J."/>
            <person name="Dudez A.M."/>
            <person name="Farmer A.D."/>
            <person name="Fouteau S."/>
            <person name="Franken C."/>
            <person name="Gibelin C."/>
            <person name="Gish J."/>
            <person name="Goldstein S."/>
            <person name="Gonzalez A.J."/>
            <person name="Green P.J."/>
            <person name="Hallab A."/>
            <person name="Hartog M."/>
            <person name="Hua A."/>
            <person name="Humphray S.J."/>
            <person name="Jeong D.H."/>
            <person name="Jing Y."/>
            <person name="Jocker A."/>
            <person name="Kenton S.M."/>
            <person name="Kim D.J."/>
            <person name="Klee K."/>
            <person name="Lai H."/>
            <person name="Lang C."/>
            <person name="Lin S."/>
            <person name="Macmil S.L."/>
            <person name="Magdelenat G."/>
            <person name="Matthews L."/>
            <person name="McCorrison J."/>
            <person name="Monaghan E.L."/>
            <person name="Mun J.H."/>
            <person name="Najar F.Z."/>
            <person name="Nicholson C."/>
            <person name="Noirot C."/>
            <person name="O'Bleness M."/>
            <person name="Paule C.R."/>
            <person name="Poulain J."/>
            <person name="Prion F."/>
            <person name="Qin B."/>
            <person name="Qu C."/>
            <person name="Retzel E.F."/>
            <person name="Riddle C."/>
            <person name="Sallet E."/>
            <person name="Samain S."/>
            <person name="Samson N."/>
            <person name="Sanders I."/>
            <person name="Saurat O."/>
            <person name="Scarpelli C."/>
            <person name="Schiex T."/>
            <person name="Segurens B."/>
            <person name="Severin A.J."/>
            <person name="Sherrier D.J."/>
            <person name="Shi R."/>
            <person name="Sims S."/>
            <person name="Singer S.R."/>
            <person name="Sinharoy S."/>
            <person name="Sterck L."/>
            <person name="Viollet A."/>
            <person name="Wang B.B."/>
            <person name="Wang K."/>
            <person name="Wang M."/>
            <person name="Wang X."/>
            <person name="Warfsmann J."/>
            <person name="Weissenbach J."/>
            <person name="White D.D."/>
            <person name="White J.D."/>
            <person name="Wiley G.B."/>
            <person name="Wincker P."/>
            <person name="Xing Y."/>
            <person name="Yang L."/>
            <person name="Yao Z."/>
            <person name="Ying F."/>
            <person name="Zhai J."/>
            <person name="Zhou L."/>
            <person name="Zuber A."/>
            <person name="Denarie J."/>
            <person name="Dixon R.A."/>
            <person name="May G.D."/>
            <person name="Schwartz D.C."/>
            <person name="Rogers J."/>
            <person name="Quetier F."/>
            <person name="Town C.D."/>
            <person name="Roe B.A."/>
        </authorList>
    </citation>
    <scope>NUCLEOTIDE SEQUENCE [LARGE SCALE GENOMIC DNA]</scope>
    <source>
        <strain evidence="15">A17</strain>
        <strain evidence="16 17">cv. Jemalong A17</strain>
    </source>
</reference>
<dbReference type="InterPro" id="IPR014016">
    <property type="entry name" value="UvrD-like_ATP-bd"/>
</dbReference>
<evidence type="ECO:0000313" key="16">
    <source>
        <dbReference type="EnsemblPlants" id="KEH15668"/>
    </source>
</evidence>
<evidence type="ECO:0000256" key="8">
    <source>
        <dbReference type="ARBA" id="ARBA00034617"/>
    </source>
</evidence>
<dbReference type="Gene3D" id="1.10.486.10">
    <property type="entry name" value="PCRA, domain 4"/>
    <property type="match status" value="1"/>
</dbReference>
<evidence type="ECO:0000259" key="14">
    <source>
        <dbReference type="PROSITE" id="PS51217"/>
    </source>
</evidence>
<reference evidence="15 17" key="2">
    <citation type="journal article" date="2014" name="BMC Genomics">
        <title>An improved genome release (version Mt4.0) for the model legume Medicago truncatula.</title>
        <authorList>
            <person name="Tang H."/>
            <person name="Krishnakumar V."/>
            <person name="Bidwell S."/>
            <person name="Rosen B."/>
            <person name="Chan A."/>
            <person name="Zhou S."/>
            <person name="Gentzbittel L."/>
            <person name="Childs K.L."/>
            <person name="Yandell M."/>
            <person name="Gundlach H."/>
            <person name="Mayer K.F."/>
            <person name="Schwartz D.C."/>
            <person name="Town C.D."/>
        </authorList>
    </citation>
    <scope>GENOME REANNOTATION</scope>
    <source>
        <strain evidence="15">A17</strain>
        <strain evidence="16 17">cv. Jemalong A17</strain>
    </source>
</reference>
<feature type="region of interest" description="Disordered" evidence="12">
    <location>
        <begin position="142"/>
        <end position="168"/>
    </location>
</feature>
<dbReference type="PROSITE" id="PS51198">
    <property type="entry name" value="UVRD_HELICASE_ATP_BIND"/>
    <property type="match status" value="1"/>
</dbReference>
<gene>
    <name evidence="15" type="ORF">MTR_0675s0010</name>
</gene>
<evidence type="ECO:0000256" key="5">
    <source>
        <dbReference type="ARBA" id="ARBA00022840"/>
    </source>
</evidence>
<evidence type="ECO:0000256" key="6">
    <source>
        <dbReference type="ARBA" id="ARBA00023125"/>
    </source>
</evidence>
<dbReference type="PROSITE" id="PS51217">
    <property type="entry name" value="UVRD_HELICASE_CTER"/>
    <property type="match status" value="1"/>
</dbReference>
<dbReference type="EC" id="5.6.2.4" evidence="9"/>
<organism evidence="15 17">
    <name type="scientific">Medicago truncatula</name>
    <name type="common">Barrel medic</name>
    <name type="synonym">Medicago tribuloides</name>
    <dbReference type="NCBI Taxonomy" id="3880"/>
    <lineage>
        <taxon>Eukaryota</taxon>
        <taxon>Viridiplantae</taxon>
        <taxon>Streptophyta</taxon>
        <taxon>Embryophyta</taxon>
        <taxon>Tracheophyta</taxon>
        <taxon>Spermatophyta</taxon>
        <taxon>Magnoliopsida</taxon>
        <taxon>eudicotyledons</taxon>
        <taxon>Gunneridae</taxon>
        <taxon>Pentapetalae</taxon>
        <taxon>rosids</taxon>
        <taxon>fabids</taxon>
        <taxon>Fabales</taxon>
        <taxon>Fabaceae</taxon>
        <taxon>Papilionoideae</taxon>
        <taxon>50 kb inversion clade</taxon>
        <taxon>NPAAA clade</taxon>
        <taxon>Hologalegina</taxon>
        <taxon>IRL clade</taxon>
        <taxon>Trifolieae</taxon>
        <taxon>Medicago</taxon>
    </lineage>
</organism>
<evidence type="ECO:0000256" key="9">
    <source>
        <dbReference type="ARBA" id="ARBA00034808"/>
    </source>
</evidence>
<dbReference type="Gene3D" id="1.10.10.160">
    <property type="match status" value="1"/>
</dbReference>
<accession>A0A072TF67</accession>
<feature type="binding site" evidence="11">
    <location>
        <begin position="378"/>
        <end position="385"/>
    </location>
    <ligand>
        <name>ATP</name>
        <dbReference type="ChEBI" id="CHEBI:30616"/>
    </ligand>
</feature>
<dbReference type="Pfam" id="PF13361">
    <property type="entry name" value="UvrD_C"/>
    <property type="match status" value="2"/>
</dbReference>
<dbReference type="HOGENOM" id="CLU_305805_0_0_1"/>
<evidence type="ECO:0000259" key="13">
    <source>
        <dbReference type="PROSITE" id="PS51198"/>
    </source>
</evidence>
<dbReference type="EnsemblPlants" id="KEH15668">
    <property type="protein sequence ID" value="KEH15668"/>
    <property type="gene ID" value="MTR_0675s0010"/>
</dbReference>
<evidence type="ECO:0000256" key="7">
    <source>
        <dbReference type="ARBA" id="ARBA00023235"/>
    </source>
</evidence>
<feature type="region of interest" description="Disordered" evidence="12">
    <location>
        <begin position="946"/>
        <end position="970"/>
    </location>
</feature>
<evidence type="ECO:0000313" key="17">
    <source>
        <dbReference type="Proteomes" id="UP000002051"/>
    </source>
</evidence>
<dbReference type="GO" id="GO:0003677">
    <property type="term" value="F:DNA binding"/>
    <property type="evidence" value="ECO:0007669"/>
    <property type="project" value="UniProtKB-KW"/>
</dbReference>
<comment type="catalytic activity">
    <reaction evidence="8">
        <text>Couples ATP hydrolysis with the unwinding of duplex DNA by translocating in the 3'-5' direction.</text>
        <dbReference type="EC" id="5.6.2.4"/>
    </reaction>
</comment>
<dbReference type="InterPro" id="IPR027417">
    <property type="entry name" value="P-loop_NTPase"/>
</dbReference>
<dbReference type="InterPro" id="IPR013986">
    <property type="entry name" value="DExx_box_DNA_helicase_dom_sf"/>
</dbReference>
<dbReference type="PANTHER" id="PTHR11070">
    <property type="entry name" value="UVRD / RECB / PCRA DNA HELICASE FAMILY MEMBER"/>
    <property type="match status" value="1"/>
</dbReference>
<dbReference type="GO" id="GO:0005524">
    <property type="term" value="F:ATP binding"/>
    <property type="evidence" value="ECO:0007669"/>
    <property type="project" value="UniProtKB-UniRule"/>
</dbReference>
<comment type="similarity">
    <text evidence="1">Belongs to the helicase family. UvrD subfamily.</text>
</comment>
<keyword evidence="7" id="KW-0413">Isomerase</keyword>
<evidence type="ECO:0000256" key="2">
    <source>
        <dbReference type="ARBA" id="ARBA00022741"/>
    </source>
</evidence>
<dbReference type="AlphaFoldDB" id="A0A072TF67"/>
<name>A0A072TF67_MEDTR</name>
<evidence type="ECO:0000256" key="10">
    <source>
        <dbReference type="ARBA" id="ARBA00048988"/>
    </source>
</evidence>
<keyword evidence="17" id="KW-1185">Reference proteome</keyword>
<dbReference type="Pfam" id="PF00580">
    <property type="entry name" value="UvrD-helicase"/>
    <property type="match status" value="1"/>
</dbReference>
<feature type="domain" description="UvrD-like helicase ATP-binding" evidence="13">
    <location>
        <begin position="357"/>
        <end position="634"/>
    </location>
</feature>
<dbReference type="Gene3D" id="3.40.50.300">
    <property type="entry name" value="P-loop containing nucleotide triphosphate hydrolases"/>
    <property type="match status" value="2"/>
</dbReference>
<dbReference type="GO" id="GO:0000725">
    <property type="term" value="P:recombinational repair"/>
    <property type="evidence" value="ECO:0000318"/>
    <property type="project" value="GO_Central"/>
</dbReference>
<dbReference type="GO" id="GO:0043138">
    <property type="term" value="F:3'-5' DNA helicase activity"/>
    <property type="evidence" value="ECO:0000318"/>
    <property type="project" value="GO_Central"/>
</dbReference>
<dbReference type="PANTHER" id="PTHR11070:SF2">
    <property type="entry name" value="ATP-DEPENDENT DNA HELICASE SRS2"/>
    <property type="match status" value="1"/>
</dbReference>
<dbReference type="SUPFAM" id="SSF52540">
    <property type="entry name" value="P-loop containing nucleoside triphosphate hydrolases"/>
    <property type="match status" value="1"/>
</dbReference>
<keyword evidence="2 11" id="KW-0547">Nucleotide-binding</keyword>